<dbReference type="Pfam" id="PF06271">
    <property type="entry name" value="RDD"/>
    <property type="match status" value="1"/>
</dbReference>
<protein>
    <submittedName>
        <fullName evidence="8">RDD family protein</fullName>
    </submittedName>
</protein>
<dbReference type="EMBL" id="JAVAMP010000003">
    <property type="protein sequence ID" value="MDP5274500.1"/>
    <property type="molecule type" value="Genomic_DNA"/>
</dbReference>
<evidence type="ECO:0000256" key="2">
    <source>
        <dbReference type="ARBA" id="ARBA00022475"/>
    </source>
</evidence>
<comment type="caution">
    <text evidence="8">The sequence shown here is derived from an EMBL/GenBank/DDBJ whole genome shotgun (WGS) entry which is preliminary data.</text>
</comment>
<evidence type="ECO:0000256" key="6">
    <source>
        <dbReference type="SAM" id="Phobius"/>
    </source>
</evidence>
<feature type="transmembrane region" description="Helical" evidence="6">
    <location>
        <begin position="49"/>
        <end position="68"/>
    </location>
</feature>
<dbReference type="InterPro" id="IPR010432">
    <property type="entry name" value="RDD"/>
</dbReference>
<sequence length="141" mass="15874">MINRLKQKECHNLINQPAGLGVRIIASILDSIFLLTISFLLLRFIIGDLYQIFDLLYLIVLPIIWYGYTVGKKICGIRIVKINGDNVGVITMLLRHFGAFIVYGLTLGIAAIISAIMVAMREDKRSIHDFIAGTYVTYDEP</sequence>
<feature type="domain" description="RDD" evidence="7">
    <location>
        <begin position="18"/>
        <end position="133"/>
    </location>
</feature>
<dbReference type="InterPro" id="IPR051791">
    <property type="entry name" value="Pra-immunoreactive"/>
</dbReference>
<dbReference type="PANTHER" id="PTHR36115:SF9">
    <property type="entry name" value="LMO1584 PROTEIN"/>
    <property type="match status" value="1"/>
</dbReference>
<reference evidence="8 9" key="1">
    <citation type="submission" date="2023-08" db="EMBL/GenBank/DDBJ databases">
        <authorList>
            <person name="Park J.-S."/>
        </authorList>
    </citation>
    <scope>NUCLEOTIDE SEQUENCE [LARGE SCALE GENOMIC DNA]</scope>
    <source>
        <strain evidence="8 9">2205SS18-9</strain>
    </source>
</reference>
<evidence type="ECO:0000313" key="9">
    <source>
        <dbReference type="Proteomes" id="UP001231941"/>
    </source>
</evidence>
<feature type="transmembrane region" description="Helical" evidence="6">
    <location>
        <begin position="100"/>
        <end position="120"/>
    </location>
</feature>
<evidence type="ECO:0000256" key="5">
    <source>
        <dbReference type="ARBA" id="ARBA00023136"/>
    </source>
</evidence>
<evidence type="ECO:0000259" key="7">
    <source>
        <dbReference type="Pfam" id="PF06271"/>
    </source>
</evidence>
<keyword evidence="9" id="KW-1185">Reference proteome</keyword>
<keyword evidence="2" id="KW-1003">Cell membrane</keyword>
<evidence type="ECO:0000256" key="1">
    <source>
        <dbReference type="ARBA" id="ARBA00004651"/>
    </source>
</evidence>
<organism evidence="8 9">
    <name type="scientific">Chengkuizengella axinellae</name>
    <dbReference type="NCBI Taxonomy" id="3064388"/>
    <lineage>
        <taxon>Bacteria</taxon>
        <taxon>Bacillati</taxon>
        <taxon>Bacillota</taxon>
        <taxon>Bacilli</taxon>
        <taxon>Bacillales</taxon>
        <taxon>Paenibacillaceae</taxon>
        <taxon>Chengkuizengella</taxon>
    </lineage>
</organism>
<feature type="transmembrane region" description="Helical" evidence="6">
    <location>
        <begin position="20"/>
        <end position="42"/>
    </location>
</feature>
<name>A0ABT9J0G1_9BACL</name>
<evidence type="ECO:0000256" key="3">
    <source>
        <dbReference type="ARBA" id="ARBA00022692"/>
    </source>
</evidence>
<gene>
    <name evidence="8" type="ORF">Q5Y73_10295</name>
</gene>
<dbReference type="RefSeq" id="WP_305991807.1">
    <property type="nucleotide sequence ID" value="NZ_JAVAMP010000003.1"/>
</dbReference>
<keyword evidence="4 6" id="KW-1133">Transmembrane helix</keyword>
<comment type="subcellular location">
    <subcellularLocation>
        <location evidence="1">Cell membrane</location>
        <topology evidence="1">Multi-pass membrane protein</topology>
    </subcellularLocation>
</comment>
<dbReference type="Proteomes" id="UP001231941">
    <property type="component" value="Unassembled WGS sequence"/>
</dbReference>
<proteinExistence type="predicted"/>
<evidence type="ECO:0000256" key="4">
    <source>
        <dbReference type="ARBA" id="ARBA00022989"/>
    </source>
</evidence>
<evidence type="ECO:0000313" key="8">
    <source>
        <dbReference type="EMBL" id="MDP5274500.1"/>
    </source>
</evidence>
<keyword evidence="3 6" id="KW-0812">Transmembrane</keyword>
<keyword evidence="5 6" id="KW-0472">Membrane</keyword>
<dbReference type="PANTHER" id="PTHR36115">
    <property type="entry name" value="PROLINE-RICH ANTIGEN HOMOLOG-RELATED"/>
    <property type="match status" value="1"/>
</dbReference>
<accession>A0ABT9J0G1</accession>